<dbReference type="InterPro" id="IPR036187">
    <property type="entry name" value="DNA_mismatch_repair_MutS_sf"/>
</dbReference>
<evidence type="ECO:0000259" key="4">
    <source>
        <dbReference type="SMART" id="SM00534"/>
    </source>
</evidence>
<dbReference type="RefSeq" id="WP_150413840.1">
    <property type="nucleotide sequence ID" value="NZ_VYQF01000001.1"/>
</dbReference>
<keyword evidence="3" id="KW-0238">DNA-binding</keyword>
<dbReference type="PANTHER" id="PTHR11361">
    <property type="entry name" value="DNA MISMATCH REPAIR PROTEIN MUTS FAMILY MEMBER"/>
    <property type="match status" value="1"/>
</dbReference>
<dbReference type="EMBL" id="VYQF01000001">
    <property type="protein sequence ID" value="KAA9041720.1"/>
    <property type="molecule type" value="Genomic_DNA"/>
</dbReference>
<dbReference type="AlphaFoldDB" id="A0A5J5IL37"/>
<dbReference type="Pfam" id="PF00488">
    <property type="entry name" value="MutS_V"/>
    <property type="match status" value="1"/>
</dbReference>
<dbReference type="GO" id="GO:0030983">
    <property type="term" value="F:mismatched DNA binding"/>
    <property type="evidence" value="ECO:0007669"/>
    <property type="project" value="InterPro"/>
</dbReference>
<evidence type="ECO:0000256" key="2">
    <source>
        <dbReference type="ARBA" id="ARBA00022840"/>
    </source>
</evidence>
<dbReference type="Gene3D" id="1.10.1420.10">
    <property type="match status" value="1"/>
</dbReference>
<keyword evidence="2" id="KW-0067">ATP-binding</keyword>
<dbReference type="SUPFAM" id="SSF48334">
    <property type="entry name" value="DNA repair protein MutS, domain III"/>
    <property type="match status" value="1"/>
</dbReference>
<dbReference type="InterPro" id="IPR027417">
    <property type="entry name" value="P-loop_NTPase"/>
</dbReference>
<dbReference type="GO" id="GO:0140664">
    <property type="term" value="F:ATP-dependent DNA damage sensor activity"/>
    <property type="evidence" value="ECO:0007669"/>
    <property type="project" value="InterPro"/>
</dbReference>
<evidence type="ECO:0000256" key="1">
    <source>
        <dbReference type="ARBA" id="ARBA00022741"/>
    </source>
</evidence>
<evidence type="ECO:0000313" key="6">
    <source>
        <dbReference type="Proteomes" id="UP000326903"/>
    </source>
</evidence>
<comment type="caution">
    <text evidence="5">The sequence shown here is derived from an EMBL/GenBank/DDBJ whole genome shotgun (WGS) entry which is preliminary data.</text>
</comment>
<accession>A0A5J5IL37</accession>
<dbReference type="Proteomes" id="UP000326903">
    <property type="component" value="Unassembled WGS sequence"/>
</dbReference>
<dbReference type="Gene3D" id="3.40.50.300">
    <property type="entry name" value="P-loop containing nucleotide triphosphate hydrolases"/>
    <property type="match status" value="1"/>
</dbReference>
<evidence type="ECO:0000313" key="5">
    <source>
        <dbReference type="EMBL" id="KAA9041720.1"/>
    </source>
</evidence>
<name>A0A5J5IL37_9BACT</name>
<dbReference type="InterPro" id="IPR000432">
    <property type="entry name" value="DNA_mismatch_repair_MutS_C"/>
</dbReference>
<proteinExistence type="predicted"/>
<dbReference type="InterPro" id="IPR045076">
    <property type="entry name" value="MutS"/>
</dbReference>
<feature type="domain" description="DNA mismatch repair proteins mutS family" evidence="4">
    <location>
        <begin position="255"/>
        <end position="436"/>
    </location>
</feature>
<reference evidence="5 6" key="1">
    <citation type="submission" date="2019-09" db="EMBL/GenBank/DDBJ databases">
        <title>Draft genome sequence of Ginsengibacter sp. BR5-29.</title>
        <authorList>
            <person name="Im W.-T."/>
        </authorList>
    </citation>
    <scope>NUCLEOTIDE SEQUENCE [LARGE SCALE GENOMIC DNA]</scope>
    <source>
        <strain evidence="5 6">BR5-29</strain>
    </source>
</reference>
<gene>
    <name evidence="5" type="ORF">FW778_06790</name>
</gene>
<protein>
    <submittedName>
        <fullName evidence="5">DNA mismatch repair protein MutS</fullName>
    </submittedName>
</protein>
<dbReference type="GO" id="GO:0005524">
    <property type="term" value="F:ATP binding"/>
    <property type="evidence" value="ECO:0007669"/>
    <property type="project" value="UniProtKB-KW"/>
</dbReference>
<evidence type="ECO:0000256" key="3">
    <source>
        <dbReference type="ARBA" id="ARBA00023125"/>
    </source>
</evidence>
<dbReference type="SUPFAM" id="SSF52540">
    <property type="entry name" value="P-loop containing nucleoside triphosphate hydrolases"/>
    <property type="match status" value="1"/>
</dbReference>
<keyword evidence="1" id="KW-0547">Nucleotide-binding</keyword>
<dbReference type="GO" id="GO:0006298">
    <property type="term" value="P:mismatch repair"/>
    <property type="evidence" value="ECO:0007669"/>
    <property type="project" value="InterPro"/>
</dbReference>
<dbReference type="PANTHER" id="PTHR11361:SF99">
    <property type="entry name" value="DNA MISMATCH REPAIR PROTEIN"/>
    <property type="match status" value="1"/>
</dbReference>
<keyword evidence="6" id="KW-1185">Reference proteome</keyword>
<sequence length="438" mass="50245">METDKTTLNDLAVFQHDEEFSIFHKLNFTRTVGGREKLRHIFSSSLKEIVSIQNVQKTLQLFLEKKDGWPLTISNGSVLMIHKFYESSIDQIPARPTVSTAYYYKIFHAPDFSLVKYSMGHAFDFIKGMQHIIKNFMKDDAPENLKNILEKANILIEKHQLDVLATKEKASDLSMHEMLALAHYIRYHFKQNLSELIEIYYQLDAWYGMALAIEEFKLVFPTFIESSKPDLKVKGLYHILLNKPVAYDLDLDENSNFVFLTGANMAGKSTFIKAVGGAVFLAHIGMGVPAKSMELCLFDGLLSNINVVDNVAKGESYFYNEVQRIKNTILKINDGRKWLILIDELFKGTNVLDAMKCSTVVIEGLIKIKGSLFILSTHLYEIAESLKEFPNIKFKYFETNVENEQLSFNYNLKDGISNDRLGYLILKREKVIDLLEKL</sequence>
<dbReference type="GO" id="GO:0005829">
    <property type="term" value="C:cytosol"/>
    <property type="evidence" value="ECO:0007669"/>
    <property type="project" value="TreeGrafter"/>
</dbReference>
<organism evidence="5 6">
    <name type="scientific">Ginsengibacter hankyongi</name>
    <dbReference type="NCBI Taxonomy" id="2607284"/>
    <lineage>
        <taxon>Bacteria</taxon>
        <taxon>Pseudomonadati</taxon>
        <taxon>Bacteroidota</taxon>
        <taxon>Chitinophagia</taxon>
        <taxon>Chitinophagales</taxon>
        <taxon>Chitinophagaceae</taxon>
        <taxon>Ginsengibacter</taxon>
    </lineage>
</organism>
<dbReference type="SMART" id="SM00534">
    <property type="entry name" value="MUTSac"/>
    <property type="match status" value="1"/>
</dbReference>